<keyword evidence="9 16" id="KW-0028">Amino-acid biosynthesis</keyword>
<dbReference type="Pfam" id="PF01634">
    <property type="entry name" value="HisG"/>
    <property type="match status" value="1"/>
</dbReference>
<dbReference type="InterPro" id="IPR013820">
    <property type="entry name" value="ATP_PRibTrfase_cat"/>
</dbReference>
<dbReference type="PANTHER" id="PTHR21403">
    <property type="entry name" value="ATP PHOSPHORIBOSYLTRANSFERASE ATP-PRTASE"/>
    <property type="match status" value="1"/>
</dbReference>
<dbReference type="Gene3D" id="3.40.190.10">
    <property type="entry name" value="Periplasmic binding protein-like II"/>
    <property type="match status" value="2"/>
</dbReference>
<gene>
    <name evidence="16" type="primary">hisG</name>
    <name evidence="18" type="ORF">SAMN05660472_00110</name>
</gene>
<evidence type="ECO:0000256" key="9">
    <source>
        <dbReference type="ARBA" id="ARBA00022605"/>
    </source>
</evidence>
<dbReference type="GO" id="GO:0005524">
    <property type="term" value="F:ATP binding"/>
    <property type="evidence" value="ECO:0007669"/>
    <property type="project" value="UniProtKB-KW"/>
</dbReference>
<dbReference type="SUPFAM" id="SSF53850">
    <property type="entry name" value="Periplasmic binding protein-like II"/>
    <property type="match status" value="1"/>
</dbReference>
<proteinExistence type="inferred from homology"/>
<dbReference type="FunFam" id="3.40.190.10:FF:000011">
    <property type="entry name" value="ATP phosphoribosyltransferase"/>
    <property type="match status" value="1"/>
</dbReference>
<evidence type="ECO:0000256" key="8">
    <source>
        <dbReference type="ARBA" id="ARBA00022490"/>
    </source>
</evidence>
<dbReference type="NCBIfam" id="TIGR00070">
    <property type="entry name" value="hisG"/>
    <property type="match status" value="1"/>
</dbReference>
<dbReference type="InterPro" id="IPR024893">
    <property type="entry name" value="ATP_PRibTrfase_HisG_short"/>
</dbReference>
<dbReference type="GO" id="GO:0005737">
    <property type="term" value="C:cytoplasm"/>
    <property type="evidence" value="ECO:0007669"/>
    <property type="project" value="UniProtKB-SubCell"/>
</dbReference>
<evidence type="ECO:0000256" key="2">
    <source>
        <dbReference type="ARBA" id="ARBA00004496"/>
    </source>
</evidence>
<sequence>METIKIAIAKGRLAKHSIGLLEEIGIDCRILKEDSRKLVFHLSSHQLEVILLKAVDVPTYVEHGVVDMGIVGKDVLMEQEKPLYEVMDLKFGGCRFSIAGRLGDGLGKKHLRVATKYPNVARKHFASKGQSVEIIRQEGSVELAPIMGLSDIILDIVETGKTLKENGLVILEDVAHLSARLVLNKVSYKTKKKEISTIIEAMGEKVN</sequence>
<dbReference type="STRING" id="393762.SAMN05660472_00110"/>
<dbReference type="AlphaFoldDB" id="A0A1G8X4K0"/>
<dbReference type="CDD" id="cd13595">
    <property type="entry name" value="PBP2_HisGs"/>
    <property type="match status" value="1"/>
</dbReference>
<comment type="similarity">
    <text evidence="4 16">Belongs to the ATP phosphoribosyltransferase family. Short subfamily.</text>
</comment>
<keyword evidence="13 16" id="KW-0067">ATP-binding</keyword>
<protein>
    <recommendedName>
        <fullName evidence="7 16">ATP phosphoribosyltransferase</fullName>
        <shortName evidence="16">ATP-PRT</shortName>
        <shortName evidence="16">ATP-PRTase</shortName>
        <ecNumber evidence="6 16">2.4.2.17</ecNumber>
    </recommendedName>
</protein>
<dbReference type="GO" id="GO:0000105">
    <property type="term" value="P:L-histidine biosynthetic process"/>
    <property type="evidence" value="ECO:0007669"/>
    <property type="project" value="UniProtKB-UniRule"/>
</dbReference>
<comment type="domain">
    <text evidence="16">Lacks the C-terminal regulatory region which is replaced by HisZ.</text>
</comment>
<evidence type="ECO:0000256" key="5">
    <source>
        <dbReference type="ARBA" id="ARBA00011496"/>
    </source>
</evidence>
<evidence type="ECO:0000256" key="1">
    <source>
        <dbReference type="ARBA" id="ARBA00000915"/>
    </source>
</evidence>
<dbReference type="EC" id="2.4.2.17" evidence="6 16"/>
<evidence type="ECO:0000256" key="10">
    <source>
        <dbReference type="ARBA" id="ARBA00022676"/>
    </source>
</evidence>
<dbReference type="InterPro" id="IPR001348">
    <property type="entry name" value="ATP_PRibTrfase_HisG"/>
</dbReference>
<organism evidence="18 19">
    <name type="scientific">Natronincola ferrireducens</name>
    <dbReference type="NCBI Taxonomy" id="393762"/>
    <lineage>
        <taxon>Bacteria</taxon>
        <taxon>Bacillati</taxon>
        <taxon>Bacillota</taxon>
        <taxon>Clostridia</taxon>
        <taxon>Peptostreptococcales</taxon>
        <taxon>Natronincolaceae</taxon>
        <taxon>Natronincola</taxon>
    </lineage>
</organism>
<name>A0A1G8X4K0_9FIRM</name>
<keyword evidence="12 16" id="KW-0547">Nucleotide-binding</keyword>
<evidence type="ECO:0000256" key="16">
    <source>
        <dbReference type="HAMAP-Rule" id="MF_01018"/>
    </source>
</evidence>
<keyword evidence="8 16" id="KW-0963">Cytoplasm</keyword>
<evidence type="ECO:0000256" key="4">
    <source>
        <dbReference type="ARBA" id="ARBA00009489"/>
    </source>
</evidence>
<evidence type="ECO:0000256" key="3">
    <source>
        <dbReference type="ARBA" id="ARBA00004667"/>
    </source>
</evidence>
<keyword evidence="11 16" id="KW-0808">Transferase</keyword>
<dbReference type="OrthoDB" id="9801867at2"/>
<evidence type="ECO:0000256" key="14">
    <source>
        <dbReference type="ARBA" id="ARBA00023102"/>
    </source>
</evidence>
<dbReference type="InterPro" id="IPR018198">
    <property type="entry name" value="ATP_PRibTrfase_CS"/>
</dbReference>
<dbReference type="EMBL" id="FNFP01000001">
    <property type="protein sequence ID" value="SDJ85246.1"/>
    <property type="molecule type" value="Genomic_DNA"/>
</dbReference>
<evidence type="ECO:0000256" key="13">
    <source>
        <dbReference type="ARBA" id="ARBA00022840"/>
    </source>
</evidence>
<evidence type="ECO:0000256" key="11">
    <source>
        <dbReference type="ARBA" id="ARBA00022679"/>
    </source>
</evidence>
<evidence type="ECO:0000313" key="18">
    <source>
        <dbReference type="EMBL" id="SDJ85246.1"/>
    </source>
</evidence>
<evidence type="ECO:0000259" key="17">
    <source>
        <dbReference type="Pfam" id="PF01634"/>
    </source>
</evidence>
<keyword evidence="10 16" id="KW-0328">Glycosyltransferase</keyword>
<dbReference type="GO" id="GO:0003879">
    <property type="term" value="F:ATP phosphoribosyltransferase activity"/>
    <property type="evidence" value="ECO:0007669"/>
    <property type="project" value="UniProtKB-UniRule"/>
</dbReference>
<keyword evidence="19" id="KW-1185">Reference proteome</keyword>
<accession>A0A1G8X4K0</accession>
<dbReference type="UniPathway" id="UPA00031">
    <property type="reaction ID" value="UER00006"/>
</dbReference>
<comment type="catalytic activity">
    <reaction evidence="1 16">
        <text>1-(5-phospho-beta-D-ribosyl)-ATP + diphosphate = 5-phospho-alpha-D-ribose 1-diphosphate + ATP</text>
        <dbReference type="Rhea" id="RHEA:18473"/>
        <dbReference type="ChEBI" id="CHEBI:30616"/>
        <dbReference type="ChEBI" id="CHEBI:33019"/>
        <dbReference type="ChEBI" id="CHEBI:58017"/>
        <dbReference type="ChEBI" id="CHEBI:73183"/>
        <dbReference type="EC" id="2.4.2.17"/>
    </reaction>
</comment>
<evidence type="ECO:0000313" key="19">
    <source>
        <dbReference type="Proteomes" id="UP000198718"/>
    </source>
</evidence>
<reference evidence="18 19" key="1">
    <citation type="submission" date="2016-10" db="EMBL/GenBank/DDBJ databases">
        <authorList>
            <person name="de Groot N.N."/>
        </authorList>
    </citation>
    <scope>NUCLEOTIDE SEQUENCE [LARGE SCALE GENOMIC DNA]</scope>
    <source>
        <strain evidence="18 19">DSM 18346</strain>
    </source>
</reference>
<dbReference type="FunFam" id="3.40.190.10:FF:000008">
    <property type="entry name" value="ATP phosphoribosyltransferase"/>
    <property type="match status" value="1"/>
</dbReference>
<dbReference type="Proteomes" id="UP000198718">
    <property type="component" value="Unassembled WGS sequence"/>
</dbReference>
<comment type="subunit">
    <text evidence="5 16">Heteromultimer composed of HisG and HisZ subunits.</text>
</comment>
<feature type="domain" description="ATP phosphoribosyltransferase catalytic" evidence="17">
    <location>
        <begin position="53"/>
        <end position="202"/>
    </location>
</feature>
<comment type="pathway">
    <text evidence="3 16">Amino-acid biosynthesis; L-histidine biosynthesis; L-histidine from 5-phospho-alpha-D-ribose 1-diphosphate: step 1/9.</text>
</comment>
<dbReference type="HAMAP" id="MF_01018">
    <property type="entry name" value="HisG_Short"/>
    <property type="match status" value="1"/>
</dbReference>
<evidence type="ECO:0000256" key="7">
    <source>
        <dbReference type="ARBA" id="ARBA00020998"/>
    </source>
</evidence>
<comment type="subcellular location">
    <subcellularLocation>
        <location evidence="2 16">Cytoplasm</location>
    </subcellularLocation>
</comment>
<evidence type="ECO:0000256" key="15">
    <source>
        <dbReference type="ARBA" id="ARBA00024861"/>
    </source>
</evidence>
<evidence type="ECO:0000256" key="6">
    <source>
        <dbReference type="ARBA" id="ARBA00011946"/>
    </source>
</evidence>
<keyword evidence="14 16" id="KW-0368">Histidine biosynthesis</keyword>
<dbReference type="PANTHER" id="PTHR21403:SF8">
    <property type="entry name" value="ATP PHOSPHORIBOSYLTRANSFERASE"/>
    <property type="match status" value="1"/>
</dbReference>
<dbReference type="PROSITE" id="PS01316">
    <property type="entry name" value="ATP_P_PHORIBOSYLTR"/>
    <property type="match status" value="1"/>
</dbReference>
<dbReference type="RefSeq" id="WP_090548785.1">
    <property type="nucleotide sequence ID" value="NZ_FNFP01000001.1"/>
</dbReference>
<comment type="function">
    <text evidence="15 16">Catalyzes the condensation of ATP and 5-phosphoribose 1-diphosphate to form N'-(5'-phosphoribosyl)-ATP (PR-ATP). Has a crucial role in the pathway because the rate of histidine biosynthesis seems to be controlled primarily by regulation of HisG enzymatic activity.</text>
</comment>
<evidence type="ECO:0000256" key="12">
    <source>
        <dbReference type="ARBA" id="ARBA00022741"/>
    </source>
</evidence>